<dbReference type="PANTHER" id="PTHR28094:SF1">
    <property type="entry name" value="MEIOTICALLY UP-REGULATED GENE 113 PROTEIN"/>
    <property type="match status" value="1"/>
</dbReference>
<feature type="compositionally biased region" description="Polar residues" evidence="1">
    <location>
        <begin position="334"/>
        <end position="343"/>
    </location>
</feature>
<reference evidence="3" key="1">
    <citation type="submission" date="2023-03" db="EMBL/GenBank/DDBJ databases">
        <title>Complete genome of Cladonia borealis.</title>
        <authorList>
            <person name="Park H."/>
        </authorList>
    </citation>
    <scope>NUCLEOTIDE SEQUENCE</scope>
    <source>
        <strain evidence="3">ANT050790</strain>
    </source>
</reference>
<protein>
    <recommendedName>
        <fullName evidence="2">Bacteriophage T5 Orf172 DNA-binding domain-containing protein</fullName>
    </recommendedName>
</protein>
<feature type="region of interest" description="Disordered" evidence="1">
    <location>
        <begin position="298"/>
        <end position="375"/>
    </location>
</feature>
<feature type="domain" description="Bacteriophage T5 Orf172 DNA-binding" evidence="2">
    <location>
        <begin position="597"/>
        <end position="686"/>
    </location>
</feature>
<organism evidence="3 4">
    <name type="scientific">Cladonia borealis</name>
    <dbReference type="NCBI Taxonomy" id="184061"/>
    <lineage>
        <taxon>Eukaryota</taxon>
        <taxon>Fungi</taxon>
        <taxon>Dikarya</taxon>
        <taxon>Ascomycota</taxon>
        <taxon>Pezizomycotina</taxon>
        <taxon>Lecanoromycetes</taxon>
        <taxon>OSLEUM clade</taxon>
        <taxon>Lecanoromycetidae</taxon>
        <taxon>Lecanorales</taxon>
        <taxon>Lecanorineae</taxon>
        <taxon>Cladoniaceae</taxon>
        <taxon>Cladonia</taxon>
    </lineage>
</organism>
<feature type="compositionally biased region" description="Basic and acidic residues" evidence="1">
    <location>
        <begin position="159"/>
        <end position="183"/>
    </location>
</feature>
<feature type="region of interest" description="Disordered" evidence="1">
    <location>
        <begin position="728"/>
        <end position="760"/>
    </location>
</feature>
<sequence length="760" mass="84985">MDARPDPLGVCIHRSSLIDAPIQVNLSRPSASQKNNAIDSSVRDMDLGQTIPCSAGSVQGNVLHNAGSIVGGSTSTIRPDADRSSRALTPPKVFTLSKRSHSCNDLVEPSPTVTRIYGQKSGALRPKEPNMSWTNKFRETDVDGHPSKSHKSPGLPHRGPTDSKPIKTEDHSPSQEIRDVKTHVVHDRLTQLEKDEAEPTQALLGLSPPIQPINEPRVSVAVSRTPRETKKIKKEDDEVTLAAGCKTPKNGTGDVGTAIYSRDVVDEAGALSHHVTLEIPPSSFDASEWSRFYWSPTVFTPQHHPPSSRTSVDTSGYTERSDGQVNIRPKPTRSAASPSNSPDGSEDLGHLDISPSHKPRKSAASSSNSLGRPEDLNIGASPFISALDIFNEIIPNCGSKKIRPNIDAMERFHRDPNKCLGNTQEGIKCCNPIRSQHTKAIERALTRLAAKNFENNTQSCVAKLLKLIDMAVCFQQRDKVKKKLSLLVATDMHKEEETIEVKAKELPGRILMKGENRTTGGRKAQAVVSSVTLSTSNITFRWAKSPKAASSYPPNYLPYRTEVFRKSDVSQWVMQQAEKPLTPRELDTGYLYVYWNQASFGVHKIGYSCDVDDRLRKWERDCKHVAEEQYRSPHKVRNVRRLERLVHAELKKYRVEERGCHGCSKTHREWFKGVAFETILESIESWTEWIMKKDGPYEEVDGEWLLKEDAKMELQQLCNMLSVVKAEESKAKSTTRSPPRRNLRPRMAKRSSSSYVRGYW</sequence>
<gene>
    <name evidence="3" type="ORF">JMJ35_006457</name>
</gene>
<evidence type="ECO:0000313" key="3">
    <source>
        <dbReference type="EMBL" id="KAK0510905.1"/>
    </source>
</evidence>
<evidence type="ECO:0000259" key="2">
    <source>
        <dbReference type="SMART" id="SM00974"/>
    </source>
</evidence>
<feature type="compositionally biased region" description="Basic and acidic residues" evidence="1">
    <location>
        <begin position="136"/>
        <end position="146"/>
    </location>
</feature>
<keyword evidence="4" id="KW-1185">Reference proteome</keyword>
<evidence type="ECO:0000313" key="4">
    <source>
        <dbReference type="Proteomes" id="UP001166286"/>
    </source>
</evidence>
<feature type="region of interest" description="Disordered" evidence="1">
    <location>
        <begin position="117"/>
        <end position="183"/>
    </location>
</feature>
<dbReference type="InterPro" id="IPR053006">
    <property type="entry name" value="Meiosis_regulatory"/>
</dbReference>
<feature type="compositionally biased region" description="Basic residues" evidence="1">
    <location>
        <begin position="738"/>
        <end position="749"/>
    </location>
</feature>
<dbReference type="InterPro" id="IPR018306">
    <property type="entry name" value="Phage_T5_Orf172_DNA-bd"/>
</dbReference>
<dbReference type="AlphaFoldDB" id="A0AA39QZD6"/>
<evidence type="ECO:0000256" key="1">
    <source>
        <dbReference type="SAM" id="MobiDB-lite"/>
    </source>
</evidence>
<dbReference type="PANTHER" id="PTHR28094">
    <property type="entry name" value="MEIOTICALLY UP-REGULATED GENE 113 PROTEIN"/>
    <property type="match status" value="1"/>
</dbReference>
<dbReference type="SMART" id="SM00974">
    <property type="entry name" value="T5orf172"/>
    <property type="match status" value="1"/>
</dbReference>
<name>A0AA39QZD6_9LECA</name>
<proteinExistence type="predicted"/>
<dbReference type="EMBL" id="JAFEKC020000014">
    <property type="protein sequence ID" value="KAK0510905.1"/>
    <property type="molecule type" value="Genomic_DNA"/>
</dbReference>
<dbReference type="Pfam" id="PF10544">
    <property type="entry name" value="T5orf172"/>
    <property type="match status" value="1"/>
</dbReference>
<feature type="compositionally biased region" description="Polar residues" evidence="1">
    <location>
        <begin position="750"/>
        <end position="760"/>
    </location>
</feature>
<accession>A0AA39QZD6</accession>
<feature type="compositionally biased region" description="Polar residues" evidence="1">
    <location>
        <begin position="298"/>
        <end position="318"/>
    </location>
</feature>
<dbReference type="Proteomes" id="UP001166286">
    <property type="component" value="Unassembled WGS sequence"/>
</dbReference>
<comment type="caution">
    <text evidence="3">The sequence shown here is derived from an EMBL/GenBank/DDBJ whole genome shotgun (WGS) entry which is preliminary data.</text>
</comment>